<keyword evidence="6" id="KW-0255">Endonuclease</keyword>
<dbReference type="GO" id="GO:0004519">
    <property type="term" value="F:endonuclease activity"/>
    <property type="evidence" value="ECO:0007669"/>
    <property type="project" value="UniProtKB-KW"/>
</dbReference>
<organism evidence="6 7">
    <name type="scientific">Streptomyces roseicoloratus</name>
    <dbReference type="NCBI Taxonomy" id="2508722"/>
    <lineage>
        <taxon>Bacteria</taxon>
        <taxon>Bacillati</taxon>
        <taxon>Actinomycetota</taxon>
        <taxon>Actinomycetes</taxon>
        <taxon>Kitasatosporales</taxon>
        <taxon>Streptomycetaceae</taxon>
        <taxon>Streptomyces</taxon>
    </lineage>
</organism>
<dbReference type="GO" id="GO:0016787">
    <property type="term" value="F:hydrolase activity"/>
    <property type="evidence" value="ECO:0007669"/>
    <property type="project" value="UniProtKB-KW"/>
</dbReference>
<reference evidence="6 7" key="1">
    <citation type="submission" date="2023-09" db="EMBL/GenBank/DDBJ databases">
        <title>Complete genome of Streptomyces roseicoloratus T14.</title>
        <authorList>
            <person name="Bashizi T."/>
            <person name="Kim M.-J."/>
            <person name="Lee G."/>
            <person name="Tagele S.B."/>
            <person name="Shin J.-H."/>
        </authorList>
    </citation>
    <scope>NUCLEOTIDE SEQUENCE [LARGE SCALE GENOMIC DNA]</scope>
    <source>
        <strain evidence="6 7">T14</strain>
    </source>
</reference>
<dbReference type="PANTHER" id="PTHR43140">
    <property type="entry name" value="TYPE-1 RESTRICTION ENZYME ECOKI SPECIFICITY PROTEIN"/>
    <property type="match status" value="1"/>
</dbReference>
<dbReference type="SUPFAM" id="SSF116734">
    <property type="entry name" value="DNA methylase specificity domain"/>
    <property type="match status" value="2"/>
</dbReference>
<evidence type="ECO:0000256" key="4">
    <source>
        <dbReference type="ARBA" id="ARBA00038652"/>
    </source>
</evidence>
<keyword evidence="6" id="KW-0378">Hydrolase</keyword>
<evidence type="ECO:0000259" key="5">
    <source>
        <dbReference type="Pfam" id="PF01420"/>
    </source>
</evidence>
<keyword evidence="7" id="KW-1185">Reference proteome</keyword>
<keyword evidence="2" id="KW-0680">Restriction system</keyword>
<evidence type="ECO:0000313" key="6">
    <source>
        <dbReference type="EMBL" id="WMX46319.1"/>
    </source>
</evidence>
<accession>A0ABY9RYR5</accession>
<dbReference type="InterPro" id="IPR000055">
    <property type="entry name" value="Restrct_endonuc_typeI_TRD"/>
</dbReference>
<dbReference type="PANTHER" id="PTHR43140:SF1">
    <property type="entry name" value="TYPE I RESTRICTION ENZYME ECOKI SPECIFICITY SUBUNIT"/>
    <property type="match status" value="1"/>
</dbReference>
<name>A0ABY9RYR5_9ACTN</name>
<dbReference type="InterPro" id="IPR044946">
    <property type="entry name" value="Restrct_endonuc_typeI_TRD_sf"/>
</dbReference>
<dbReference type="CDD" id="cd17253">
    <property type="entry name" value="RMtype1_S_Eco933I-TRD2-CR2_like"/>
    <property type="match status" value="1"/>
</dbReference>
<dbReference type="Gene3D" id="3.90.220.20">
    <property type="entry name" value="DNA methylase specificity domains"/>
    <property type="match status" value="2"/>
</dbReference>
<gene>
    <name evidence="6" type="ORF">RGF97_17745</name>
</gene>
<evidence type="ECO:0000256" key="1">
    <source>
        <dbReference type="ARBA" id="ARBA00010923"/>
    </source>
</evidence>
<comment type="subunit">
    <text evidence="4">The methyltransferase is composed of M and S polypeptides.</text>
</comment>
<dbReference type="Pfam" id="PF01420">
    <property type="entry name" value="Methylase_S"/>
    <property type="match status" value="2"/>
</dbReference>
<keyword evidence="6" id="KW-0540">Nuclease</keyword>
<feature type="domain" description="Type I restriction modification DNA specificity" evidence="5">
    <location>
        <begin position="211"/>
        <end position="377"/>
    </location>
</feature>
<sequence length="420" mass="47191">MSRRIPLKRVAQIRYGLGQPPPLSDDGIPILRATNIARGKITENSLLRAKVEDLPLERAPLLQEGEILVVRSGAYTGDSARITREWAGSAPGYDLRVTPQTIDSRYLAYALLGTSVQDQINLASSRAAQPHLNAEELGEMQLWVPPLGDQQRIANFLDAETARIDHVLERRARQILLLDGACVSRAYDAVRGGSVQGVRKESGLSWLGTVPDSWRVAAVSHLFEVELGKMLNQERARGSHLRPYLRCANVQWDEIETADLLEMDFPPDEQPRYRLRKGDLMVCEGGSWPGRAAIWGGEIAEIYYQKALHRIRPRGGDLTRWLYYCLLVAEKMRVFAVQGNSSTITHLTLEQLRPQRFPFPEIDTQRRIVMELDQAAEKDRALRQKLLKQQELLAERRQALITAAVTGQFDVTTCSCPPAA</sequence>
<dbReference type="EC" id="3.1.21.-" evidence="6"/>
<feature type="domain" description="Type I restriction modification DNA specificity" evidence="5">
    <location>
        <begin position="44"/>
        <end position="162"/>
    </location>
</feature>
<dbReference type="Proteomes" id="UP001250858">
    <property type="component" value="Chromosome"/>
</dbReference>
<dbReference type="RefSeq" id="WP_309548901.1">
    <property type="nucleotide sequence ID" value="NZ_CP133762.1"/>
</dbReference>
<evidence type="ECO:0000256" key="2">
    <source>
        <dbReference type="ARBA" id="ARBA00022747"/>
    </source>
</evidence>
<protein>
    <submittedName>
        <fullName evidence="6">Restriction endonuclease subunit S</fullName>
        <ecNumber evidence="6">3.1.21.-</ecNumber>
    </submittedName>
</protein>
<proteinExistence type="inferred from homology"/>
<comment type="similarity">
    <text evidence="1">Belongs to the type-I restriction system S methylase family.</text>
</comment>
<dbReference type="InterPro" id="IPR051212">
    <property type="entry name" value="Type-I_RE_S_subunit"/>
</dbReference>
<evidence type="ECO:0000256" key="3">
    <source>
        <dbReference type="ARBA" id="ARBA00023125"/>
    </source>
</evidence>
<dbReference type="EMBL" id="CP133762">
    <property type="protein sequence ID" value="WMX46319.1"/>
    <property type="molecule type" value="Genomic_DNA"/>
</dbReference>
<evidence type="ECO:0000313" key="7">
    <source>
        <dbReference type="Proteomes" id="UP001250858"/>
    </source>
</evidence>
<keyword evidence="3" id="KW-0238">DNA-binding</keyword>